<proteinExistence type="predicted"/>
<dbReference type="Pfam" id="PF00196">
    <property type="entry name" value="GerE"/>
    <property type="match status" value="1"/>
</dbReference>
<evidence type="ECO:0000259" key="8">
    <source>
        <dbReference type="PROSITE" id="PS50110"/>
    </source>
</evidence>
<evidence type="ECO:0000256" key="6">
    <source>
        <dbReference type="PROSITE-ProRule" id="PRU00169"/>
    </source>
</evidence>
<dbReference type="PROSITE" id="PS50110">
    <property type="entry name" value="RESPONSE_REGULATORY"/>
    <property type="match status" value="1"/>
</dbReference>
<sequence length="238" mass="27110">MQKGFCELMKLLLVEDQRLFLEGIKKLMETQDDMEIIGTASNGEQALQLVSERQPDIVLMDIHMLELDGISATARIKETHPSVKVIMLTTNIDEELAIRGISVGADGFLIKELYPDTLYQAVRDAYRGLVVLSGDVASILARRIRELSMDKSAILGIRLEDRGIHLTKREEDIAYLFMERYTNKQIADNLYLSEGTIKNYISQNYQKLSIHNRKQQISPKSLQDIGKCDFFLTLSLKK</sequence>
<dbReference type="CDD" id="cd06170">
    <property type="entry name" value="LuxR_C_like"/>
    <property type="match status" value="1"/>
</dbReference>
<keyword evidence="3" id="KW-0805">Transcription regulation</keyword>
<dbReference type="InterPro" id="IPR058245">
    <property type="entry name" value="NreC/VraR/RcsB-like_REC"/>
</dbReference>
<dbReference type="InterPro" id="IPR016032">
    <property type="entry name" value="Sig_transdc_resp-reg_C-effctor"/>
</dbReference>
<feature type="modified residue" description="4-aspartylphosphate" evidence="6">
    <location>
        <position position="61"/>
    </location>
</feature>
<comment type="subcellular location">
    <subcellularLocation>
        <location evidence="1">Cytoplasm</location>
    </subcellularLocation>
</comment>
<name>A0A1I0XJ04_9BACI</name>
<dbReference type="Proteomes" id="UP000198642">
    <property type="component" value="Unassembled WGS sequence"/>
</dbReference>
<dbReference type="Pfam" id="PF00072">
    <property type="entry name" value="Response_reg"/>
    <property type="match status" value="1"/>
</dbReference>
<dbReference type="PANTHER" id="PTHR43214">
    <property type="entry name" value="TWO-COMPONENT RESPONSE REGULATOR"/>
    <property type="match status" value="1"/>
</dbReference>
<accession>A0A1I0XJ04</accession>
<dbReference type="EMBL" id="FOJW01000005">
    <property type="protein sequence ID" value="SFB00884.1"/>
    <property type="molecule type" value="Genomic_DNA"/>
</dbReference>
<dbReference type="SUPFAM" id="SSF52172">
    <property type="entry name" value="CheY-like"/>
    <property type="match status" value="1"/>
</dbReference>
<dbReference type="STRING" id="237679.SAMN04488072_105104"/>
<dbReference type="CDD" id="cd17535">
    <property type="entry name" value="REC_NarL-like"/>
    <property type="match status" value="1"/>
</dbReference>
<reference evidence="9 10" key="1">
    <citation type="submission" date="2016-10" db="EMBL/GenBank/DDBJ databases">
        <authorList>
            <person name="de Groot N.N."/>
        </authorList>
    </citation>
    <scope>NUCLEOTIDE SEQUENCE [LARGE SCALE GENOMIC DNA]</scope>
    <source>
        <strain evidence="9 10">CGMCC 1.3702</strain>
    </source>
</reference>
<feature type="domain" description="HTH luxR-type" evidence="7">
    <location>
        <begin position="159"/>
        <end position="226"/>
    </location>
</feature>
<dbReference type="Gene3D" id="3.40.50.2300">
    <property type="match status" value="1"/>
</dbReference>
<dbReference type="AlphaFoldDB" id="A0A1I0XJ04"/>
<dbReference type="InterPro" id="IPR039420">
    <property type="entry name" value="WalR-like"/>
</dbReference>
<keyword evidence="10" id="KW-1185">Reference proteome</keyword>
<dbReference type="PROSITE" id="PS50043">
    <property type="entry name" value="HTH_LUXR_2"/>
    <property type="match status" value="1"/>
</dbReference>
<dbReference type="SUPFAM" id="SSF46894">
    <property type="entry name" value="C-terminal effector domain of the bipartite response regulators"/>
    <property type="match status" value="1"/>
</dbReference>
<gene>
    <name evidence="9" type="ORF">SAMN04488072_105104</name>
</gene>
<evidence type="ECO:0000313" key="9">
    <source>
        <dbReference type="EMBL" id="SFB00884.1"/>
    </source>
</evidence>
<evidence type="ECO:0000256" key="1">
    <source>
        <dbReference type="ARBA" id="ARBA00004496"/>
    </source>
</evidence>
<evidence type="ECO:0000256" key="5">
    <source>
        <dbReference type="ARBA" id="ARBA00023163"/>
    </source>
</evidence>
<dbReference type="GO" id="GO:0006355">
    <property type="term" value="P:regulation of DNA-templated transcription"/>
    <property type="evidence" value="ECO:0007669"/>
    <property type="project" value="InterPro"/>
</dbReference>
<dbReference type="SMART" id="SM00421">
    <property type="entry name" value="HTH_LUXR"/>
    <property type="match status" value="1"/>
</dbReference>
<dbReference type="PANTHER" id="PTHR43214:SF43">
    <property type="entry name" value="TWO-COMPONENT RESPONSE REGULATOR"/>
    <property type="match status" value="1"/>
</dbReference>
<organism evidence="9 10">
    <name type="scientific">Lentibacillus halodurans</name>
    <dbReference type="NCBI Taxonomy" id="237679"/>
    <lineage>
        <taxon>Bacteria</taxon>
        <taxon>Bacillati</taxon>
        <taxon>Bacillota</taxon>
        <taxon>Bacilli</taxon>
        <taxon>Bacillales</taxon>
        <taxon>Bacillaceae</taxon>
        <taxon>Lentibacillus</taxon>
    </lineage>
</organism>
<evidence type="ECO:0000256" key="4">
    <source>
        <dbReference type="ARBA" id="ARBA00023125"/>
    </source>
</evidence>
<feature type="domain" description="Response regulatory" evidence="8">
    <location>
        <begin position="10"/>
        <end position="126"/>
    </location>
</feature>
<evidence type="ECO:0000256" key="3">
    <source>
        <dbReference type="ARBA" id="ARBA00023015"/>
    </source>
</evidence>
<dbReference type="GO" id="GO:0005737">
    <property type="term" value="C:cytoplasm"/>
    <property type="evidence" value="ECO:0007669"/>
    <property type="project" value="UniProtKB-SubCell"/>
</dbReference>
<evidence type="ECO:0000256" key="2">
    <source>
        <dbReference type="ARBA" id="ARBA00022553"/>
    </source>
</evidence>
<keyword evidence="2 6" id="KW-0597">Phosphoprotein</keyword>
<evidence type="ECO:0000259" key="7">
    <source>
        <dbReference type="PROSITE" id="PS50043"/>
    </source>
</evidence>
<keyword evidence="4" id="KW-0238">DNA-binding</keyword>
<dbReference type="GO" id="GO:0003677">
    <property type="term" value="F:DNA binding"/>
    <property type="evidence" value="ECO:0007669"/>
    <property type="project" value="UniProtKB-KW"/>
</dbReference>
<keyword evidence="5" id="KW-0804">Transcription</keyword>
<dbReference type="InterPro" id="IPR000792">
    <property type="entry name" value="Tscrpt_reg_LuxR_C"/>
</dbReference>
<dbReference type="InterPro" id="IPR011006">
    <property type="entry name" value="CheY-like_superfamily"/>
</dbReference>
<evidence type="ECO:0000313" key="10">
    <source>
        <dbReference type="Proteomes" id="UP000198642"/>
    </source>
</evidence>
<protein>
    <submittedName>
        <fullName evidence="9">Two component transcriptional regulator, LuxR family</fullName>
    </submittedName>
</protein>
<dbReference type="GO" id="GO:0000160">
    <property type="term" value="P:phosphorelay signal transduction system"/>
    <property type="evidence" value="ECO:0007669"/>
    <property type="project" value="InterPro"/>
</dbReference>
<dbReference type="SMART" id="SM00448">
    <property type="entry name" value="REC"/>
    <property type="match status" value="1"/>
</dbReference>
<dbReference type="PRINTS" id="PR00038">
    <property type="entry name" value="HTHLUXR"/>
</dbReference>
<dbReference type="InterPro" id="IPR001789">
    <property type="entry name" value="Sig_transdc_resp-reg_receiver"/>
</dbReference>